<sequence>MRTKLNTCSEEIILYMHKYLDGELTANEEQVLKEHIQHCPDCGKHFQELKKTVAYVKSGSHIFAPHDFTKKVMAQLPKEQLQAGIKRWIRVHPLLVAVSVFIILMGGTVFSVWNDDHEFSFTKNPHLIVKDHTVIVPKGEVIKGDLVVKNGDLRVDGKVEGDVTVINGKKYMASAGNVTGNVKEINEIYDWLWFEMKDTGKKIVNYFK</sequence>
<keyword evidence="3" id="KW-0812">Transmembrane</keyword>
<evidence type="ECO:0000256" key="3">
    <source>
        <dbReference type="SAM" id="Phobius"/>
    </source>
</evidence>
<dbReference type="OrthoDB" id="9782842at2"/>
<dbReference type="PATRIC" id="fig|157838.3.peg.116"/>
<comment type="caution">
    <text evidence="5">The sequence shown here is derived from an EMBL/GenBank/DDBJ whole genome shotgun (WGS) entry which is preliminary data.</text>
</comment>
<organism evidence="5 6">
    <name type="scientific">Heyndrickxia shackletonii</name>
    <dbReference type="NCBI Taxonomy" id="157838"/>
    <lineage>
        <taxon>Bacteria</taxon>
        <taxon>Bacillati</taxon>
        <taxon>Bacillota</taxon>
        <taxon>Bacilli</taxon>
        <taxon>Bacillales</taxon>
        <taxon>Bacillaceae</taxon>
        <taxon>Heyndrickxia</taxon>
    </lineage>
</organism>
<dbReference type="InterPro" id="IPR027383">
    <property type="entry name" value="Znf_put"/>
</dbReference>
<evidence type="ECO:0000256" key="2">
    <source>
        <dbReference type="ARBA" id="ARBA00024438"/>
    </source>
</evidence>
<comment type="similarity">
    <text evidence="1">Belongs to the zinc-associated anti-sigma factor (ZAS) superfamily. Anti-sigma-W factor family.</text>
</comment>
<proteinExistence type="inferred from homology"/>
<accession>A0A0Q3WUI7</accession>
<evidence type="ECO:0000313" key="6">
    <source>
        <dbReference type="Proteomes" id="UP000051888"/>
    </source>
</evidence>
<dbReference type="Gene3D" id="1.10.10.1320">
    <property type="entry name" value="Anti-sigma factor, zinc-finger domain"/>
    <property type="match status" value="1"/>
</dbReference>
<dbReference type="InterPro" id="IPR041916">
    <property type="entry name" value="Anti_sigma_zinc_sf"/>
</dbReference>
<evidence type="ECO:0000313" key="5">
    <source>
        <dbReference type="EMBL" id="KQL52175.1"/>
    </source>
</evidence>
<dbReference type="EMBL" id="LJJC01000004">
    <property type="protein sequence ID" value="KQL52175.1"/>
    <property type="molecule type" value="Genomic_DNA"/>
</dbReference>
<dbReference type="RefSeq" id="WP_055737852.1">
    <property type="nucleotide sequence ID" value="NZ_JAAIWL010000048.1"/>
</dbReference>
<gene>
    <name evidence="5" type="ORF">AN964_00545</name>
</gene>
<keyword evidence="3" id="KW-1133">Transmembrane helix</keyword>
<dbReference type="Pfam" id="PF13490">
    <property type="entry name" value="zf-HC2"/>
    <property type="match status" value="1"/>
</dbReference>
<dbReference type="STRING" id="157838.AN964_00545"/>
<evidence type="ECO:0000256" key="1">
    <source>
        <dbReference type="ARBA" id="ARBA00024353"/>
    </source>
</evidence>
<reference evidence="5 6" key="1">
    <citation type="submission" date="2015-09" db="EMBL/GenBank/DDBJ databases">
        <title>Genome sequencing project for genomic taxonomy and phylogenomics of Bacillus-like bacteria.</title>
        <authorList>
            <person name="Liu B."/>
            <person name="Wang J."/>
            <person name="Zhu Y."/>
            <person name="Liu G."/>
            <person name="Chen Q."/>
            <person name="Chen Z."/>
            <person name="Lan J."/>
            <person name="Che J."/>
            <person name="Ge C."/>
            <person name="Shi H."/>
            <person name="Pan Z."/>
            <person name="Liu X."/>
        </authorList>
    </citation>
    <scope>NUCLEOTIDE SEQUENCE [LARGE SCALE GENOMIC DNA]</scope>
    <source>
        <strain evidence="5 6">LMG 18435</strain>
    </source>
</reference>
<feature type="transmembrane region" description="Helical" evidence="3">
    <location>
        <begin position="94"/>
        <end position="113"/>
    </location>
</feature>
<evidence type="ECO:0000259" key="4">
    <source>
        <dbReference type="Pfam" id="PF13490"/>
    </source>
</evidence>
<dbReference type="AlphaFoldDB" id="A0A0Q3WUI7"/>
<dbReference type="Proteomes" id="UP000051888">
    <property type="component" value="Unassembled WGS sequence"/>
</dbReference>
<keyword evidence="3" id="KW-0472">Membrane</keyword>
<keyword evidence="6" id="KW-1185">Reference proteome</keyword>
<name>A0A0Q3WUI7_9BACI</name>
<protein>
    <recommendedName>
        <fullName evidence="2">Anti-sigma-W factor RsiW</fullName>
    </recommendedName>
</protein>
<feature type="domain" description="Putative zinc-finger" evidence="4">
    <location>
        <begin position="10"/>
        <end position="42"/>
    </location>
</feature>